<dbReference type="PRINTS" id="PR00182">
    <property type="entry name" value="ECOLNEIPORIN"/>
</dbReference>
<evidence type="ECO:0000256" key="4">
    <source>
        <dbReference type="ARBA" id="ARBA00022692"/>
    </source>
</evidence>
<dbReference type="GO" id="GO:0046930">
    <property type="term" value="C:pore complex"/>
    <property type="evidence" value="ECO:0007669"/>
    <property type="project" value="UniProtKB-KW"/>
</dbReference>
<feature type="signal peptide" evidence="9">
    <location>
        <begin position="1"/>
        <end position="21"/>
    </location>
</feature>
<dbReference type="RefSeq" id="WP_155271281.1">
    <property type="nucleotide sequence ID" value="NZ_CAWLZI010000247.1"/>
</dbReference>
<dbReference type="PANTHER" id="PTHR34501">
    <property type="entry name" value="PROTEIN YDDL-RELATED"/>
    <property type="match status" value="1"/>
</dbReference>
<keyword evidence="8" id="KW-0626">Porin</keyword>
<dbReference type="PANTHER" id="PTHR34501:SF8">
    <property type="entry name" value="OUTER MEMBRANE PORIN N-RELATED"/>
    <property type="match status" value="1"/>
</dbReference>
<evidence type="ECO:0000256" key="2">
    <source>
        <dbReference type="ARBA" id="ARBA00007539"/>
    </source>
</evidence>
<dbReference type="GO" id="GO:0009279">
    <property type="term" value="C:cell outer membrane"/>
    <property type="evidence" value="ECO:0007669"/>
    <property type="project" value="UniProtKB-SubCell"/>
</dbReference>
<reference evidence="10" key="1">
    <citation type="submission" date="2013-07" db="EMBL/GenBank/DDBJ databases">
        <title>Sub-species coevolution in mutualistic symbiosis.</title>
        <authorList>
            <person name="Murfin K."/>
            <person name="Klassen J."/>
            <person name="Lee M."/>
            <person name="Forst S."/>
            <person name="Stock P."/>
            <person name="Goodrich-Blair H."/>
        </authorList>
    </citation>
    <scope>NUCLEOTIDE SEQUENCE [LARGE SCALE GENOMIC DNA]</scope>
    <source>
        <strain evidence="10">Kraussei Quebec</strain>
    </source>
</reference>
<dbReference type="SUPFAM" id="SSF56935">
    <property type="entry name" value="Porins"/>
    <property type="match status" value="1"/>
</dbReference>
<dbReference type="EMBL" id="CBSY010000185">
    <property type="protein sequence ID" value="CDH20518.1"/>
    <property type="molecule type" value="Genomic_DNA"/>
</dbReference>
<sequence>MKRNLLAVVIPALLVAGTANAAEVYNKDGNKIDVYGKVDVRHMFGKSKDYKADKEHGDDSRARLGVKGETQINDQLTGFGRYETEWKSNNTEASGSTYKTRLAYAGLKFANYGSLDYGRNYGVVYDTAAWTDVLPLFGGDSMAQTDNYMTGRSTGLLTYRNNDFFGLVDGLNFALQYQTKNHENTINDRKKLSEANGDGYGLSTSYDVGYGITLGAGYSNSARTIGQKVSEASGKRAEAWDIGAKYDANNVYLAALYGETRNMTRYGKDLGEDKDLGKSIANKTQNIELVAQYYFSDFGLKPSLAYVQSKGKDLDRGLINADGKQYSSNHDLMKYVSIGTYYYFNKNLSTFVDYKINLLNKNEFTKAAGISTDNVFGVGLTYQF</sequence>
<name>A0A077PHF5_XENBV</name>
<dbReference type="InterPro" id="IPR001897">
    <property type="entry name" value="Porin_gammaproteobac"/>
</dbReference>
<dbReference type="InterPro" id="IPR033900">
    <property type="entry name" value="Gram_neg_porin_domain"/>
</dbReference>
<gene>
    <name evidence="10" type="primary">opnP</name>
    <name evidence="10" type="ORF">XBKQ1_2650024</name>
</gene>
<keyword evidence="8" id="KW-0813">Transport</keyword>
<dbReference type="InterPro" id="IPR001702">
    <property type="entry name" value="Porin_Gram-ve"/>
</dbReference>
<evidence type="ECO:0000313" key="10">
    <source>
        <dbReference type="EMBL" id="CDH20518.1"/>
    </source>
</evidence>
<dbReference type="GO" id="GO:0015288">
    <property type="term" value="F:porin activity"/>
    <property type="evidence" value="ECO:0007669"/>
    <property type="project" value="UniProtKB-KW"/>
</dbReference>
<accession>A0A077PHF5</accession>
<dbReference type="Gene3D" id="2.40.160.10">
    <property type="entry name" value="Porin"/>
    <property type="match status" value="1"/>
</dbReference>
<comment type="similarity">
    <text evidence="2 8">Belongs to the Gram-negative porin family.</text>
</comment>
<dbReference type="OrthoDB" id="7055111at2"/>
<keyword evidence="7 8" id="KW-0998">Cell outer membrane</keyword>
<dbReference type="AlphaFoldDB" id="A0A077PHF5"/>
<evidence type="ECO:0000256" key="5">
    <source>
        <dbReference type="ARBA" id="ARBA00022729"/>
    </source>
</evidence>
<proteinExistence type="inferred from homology"/>
<evidence type="ECO:0000256" key="1">
    <source>
        <dbReference type="ARBA" id="ARBA00004571"/>
    </source>
</evidence>
<keyword evidence="8" id="KW-0406">Ion transport</keyword>
<dbReference type="InterPro" id="IPR050298">
    <property type="entry name" value="Gram-neg_bact_OMP"/>
</dbReference>
<dbReference type="HOGENOM" id="CLU_058202_0_0_6"/>
<dbReference type="CDD" id="cd00342">
    <property type="entry name" value="gram_neg_porins"/>
    <property type="match status" value="1"/>
</dbReference>
<evidence type="ECO:0000256" key="8">
    <source>
        <dbReference type="RuleBase" id="RU000469"/>
    </source>
</evidence>
<keyword evidence="11" id="KW-1185">Reference proteome</keyword>
<comment type="subunit">
    <text evidence="8">Homotrimer.</text>
</comment>
<feature type="chain" id="PRO_5001722507" evidence="9">
    <location>
        <begin position="22"/>
        <end position="384"/>
    </location>
</feature>
<keyword evidence="4 8" id="KW-0812">Transmembrane</keyword>
<dbReference type="PROSITE" id="PS00576">
    <property type="entry name" value="GRAM_NEG_PORIN"/>
    <property type="match status" value="1"/>
</dbReference>
<evidence type="ECO:0000256" key="9">
    <source>
        <dbReference type="SAM" id="SignalP"/>
    </source>
</evidence>
<keyword evidence="5 9" id="KW-0732">Signal</keyword>
<dbReference type="PRINTS" id="PR00183">
    <property type="entry name" value="ECOLIPORIN"/>
</dbReference>
<evidence type="ECO:0000256" key="6">
    <source>
        <dbReference type="ARBA" id="ARBA00023136"/>
    </source>
</evidence>
<keyword evidence="6 8" id="KW-0472">Membrane</keyword>
<evidence type="ECO:0000256" key="7">
    <source>
        <dbReference type="ARBA" id="ARBA00023237"/>
    </source>
</evidence>
<dbReference type="InterPro" id="IPR013793">
    <property type="entry name" value="Porin_Gram-ve_CS"/>
</dbReference>
<dbReference type="Proteomes" id="UP000028500">
    <property type="component" value="Unassembled WGS sequence"/>
</dbReference>
<dbReference type="Pfam" id="PF00267">
    <property type="entry name" value="Porin_1"/>
    <property type="match status" value="1"/>
</dbReference>
<keyword evidence="3" id="KW-1134">Transmembrane beta strand</keyword>
<dbReference type="InterPro" id="IPR023614">
    <property type="entry name" value="Porin_dom_sf"/>
</dbReference>
<evidence type="ECO:0000313" key="11">
    <source>
        <dbReference type="Proteomes" id="UP000028500"/>
    </source>
</evidence>
<dbReference type="GO" id="GO:0034220">
    <property type="term" value="P:monoatomic ion transmembrane transport"/>
    <property type="evidence" value="ECO:0007669"/>
    <property type="project" value="InterPro"/>
</dbReference>
<evidence type="ECO:0000256" key="3">
    <source>
        <dbReference type="ARBA" id="ARBA00022452"/>
    </source>
</evidence>
<protein>
    <submittedName>
        <fullName evidence="10">Outer membrane protein, OpnP</fullName>
    </submittedName>
</protein>
<comment type="caution">
    <text evidence="10">The sequence shown here is derived from an EMBL/GenBank/DDBJ whole genome shotgun (WGS) entry which is preliminary data.</text>
</comment>
<comment type="subcellular location">
    <subcellularLocation>
        <location evidence="1 8">Cell outer membrane</location>
        <topology evidence="1 8">Multi-pass membrane protein</topology>
    </subcellularLocation>
</comment>
<organism evidence="10 11">
    <name type="scientific">Xenorhabdus bovienii str. kraussei Quebec</name>
    <dbReference type="NCBI Taxonomy" id="1398203"/>
    <lineage>
        <taxon>Bacteria</taxon>
        <taxon>Pseudomonadati</taxon>
        <taxon>Pseudomonadota</taxon>
        <taxon>Gammaproteobacteria</taxon>
        <taxon>Enterobacterales</taxon>
        <taxon>Morganellaceae</taxon>
        <taxon>Xenorhabdus</taxon>
    </lineage>
</organism>